<dbReference type="PANTHER" id="PTHR31750">
    <property type="entry name" value="PROTEIN STAY-GREEN 1, CHLOROPLASTIC-RELATED"/>
    <property type="match status" value="1"/>
</dbReference>
<sequence>MACFSTRNAFINNSFTATSSHSAGKRAMSSLGSAKPLLALSCDRRDSYGSVVLQAVSLLGHPARFEASKLKVVFMGEEIEKQPLLTIPRAYTLTHCDFTANLTLAVSNNITNDMLREWQTTLQRDDVVAEWKKVKDEMSLHVHCYVSGANPVQELAAGFRYYVFSKELPLVLEAVVYGDSALFSKHPELMEAVVFVYFHSNSKKYNKVECWGPLKEATQRTLNLKLDGSQSAFLERIGKWVNPGTLLHAFFALLL</sequence>
<protein>
    <recommendedName>
        <fullName evidence="2">Staygreen protein domain-containing protein</fullName>
    </recommendedName>
</protein>
<evidence type="ECO:0000313" key="4">
    <source>
        <dbReference type="Proteomes" id="UP000243459"/>
    </source>
</evidence>
<reference evidence="4" key="1">
    <citation type="journal article" date="2017" name="Nat. Commun.">
        <title>The asparagus genome sheds light on the origin and evolution of a young Y chromosome.</title>
        <authorList>
            <person name="Harkess A."/>
            <person name="Zhou J."/>
            <person name="Xu C."/>
            <person name="Bowers J.E."/>
            <person name="Van der Hulst R."/>
            <person name="Ayyampalayam S."/>
            <person name="Mercati F."/>
            <person name="Riccardi P."/>
            <person name="McKain M.R."/>
            <person name="Kakrana A."/>
            <person name="Tang H."/>
            <person name="Ray J."/>
            <person name="Groenendijk J."/>
            <person name="Arikit S."/>
            <person name="Mathioni S.M."/>
            <person name="Nakano M."/>
            <person name="Shan H."/>
            <person name="Telgmann-Rauber A."/>
            <person name="Kanno A."/>
            <person name="Yue Z."/>
            <person name="Chen H."/>
            <person name="Li W."/>
            <person name="Chen Y."/>
            <person name="Xu X."/>
            <person name="Zhang Y."/>
            <person name="Luo S."/>
            <person name="Chen H."/>
            <person name="Gao J."/>
            <person name="Mao Z."/>
            <person name="Pires J.C."/>
            <person name="Luo M."/>
            <person name="Kudrna D."/>
            <person name="Wing R.A."/>
            <person name="Meyers B.C."/>
            <person name="Yi K."/>
            <person name="Kong H."/>
            <person name="Lavrijsen P."/>
            <person name="Sunseri F."/>
            <person name="Falavigna A."/>
            <person name="Ye Y."/>
            <person name="Leebens-Mack J.H."/>
            <person name="Chen G."/>
        </authorList>
    </citation>
    <scope>NUCLEOTIDE SEQUENCE [LARGE SCALE GENOMIC DNA]</scope>
    <source>
        <strain evidence="4">cv. DH0086</strain>
    </source>
</reference>
<dbReference type="AlphaFoldDB" id="A0A5P1E5D9"/>
<evidence type="ECO:0000259" key="2">
    <source>
        <dbReference type="Pfam" id="PF12638"/>
    </source>
</evidence>
<feature type="domain" description="Staygreen protein" evidence="2">
    <location>
        <begin position="64"/>
        <end position="217"/>
    </location>
</feature>
<dbReference type="Gramene" id="ONK56246">
    <property type="protein sequence ID" value="ONK56246"/>
    <property type="gene ID" value="A4U43_C10F5620"/>
</dbReference>
<dbReference type="PANTHER" id="PTHR31750:SF18">
    <property type="entry name" value="MAGNESIUM DECHELATASE SGRL, CHLOROPLASTIC"/>
    <property type="match status" value="1"/>
</dbReference>
<gene>
    <name evidence="3" type="ORF">A4U43_C10F5620</name>
</gene>
<dbReference type="EMBL" id="CM007390">
    <property type="protein sequence ID" value="ONK56246.1"/>
    <property type="molecule type" value="Genomic_DNA"/>
</dbReference>
<evidence type="ECO:0000313" key="3">
    <source>
        <dbReference type="EMBL" id="ONK56246.1"/>
    </source>
</evidence>
<proteinExistence type="inferred from homology"/>
<evidence type="ECO:0000256" key="1">
    <source>
        <dbReference type="ARBA" id="ARBA00009234"/>
    </source>
</evidence>
<dbReference type="Pfam" id="PF12638">
    <property type="entry name" value="Staygreen"/>
    <property type="match status" value="1"/>
</dbReference>
<name>A0A5P1E5D9_ASPOF</name>
<dbReference type="Proteomes" id="UP000243459">
    <property type="component" value="Chromosome 10"/>
</dbReference>
<keyword evidence="4" id="KW-1185">Reference proteome</keyword>
<organism evidence="3 4">
    <name type="scientific">Asparagus officinalis</name>
    <name type="common">Garden asparagus</name>
    <dbReference type="NCBI Taxonomy" id="4686"/>
    <lineage>
        <taxon>Eukaryota</taxon>
        <taxon>Viridiplantae</taxon>
        <taxon>Streptophyta</taxon>
        <taxon>Embryophyta</taxon>
        <taxon>Tracheophyta</taxon>
        <taxon>Spermatophyta</taxon>
        <taxon>Magnoliopsida</taxon>
        <taxon>Liliopsida</taxon>
        <taxon>Asparagales</taxon>
        <taxon>Asparagaceae</taxon>
        <taxon>Asparagoideae</taxon>
        <taxon>Asparagus</taxon>
    </lineage>
</organism>
<accession>A0A5P1E5D9</accession>
<dbReference type="InterPro" id="IPR024438">
    <property type="entry name" value="Staygreen"/>
</dbReference>
<dbReference type="OMA" id="KNEMCLH"/>
<dbReference type="GO" id="GO:0009658">
    <property type="term" value="P:chloroplast organization"/>
    <property type="evidence" value="ECO:0007669"/>
    <property type="project" value="EnsemblPlants"/>
</dbReference>
<comment type="similarity">
    <text evidence="1">Belongs to the staygreen family.</text>
</comment>